<feature type="transmembrane region" description="Helical" evidence="10">
    <location>
        <begin position="6"/>
        <end position="21"/>
    </location>
</feature>
<keyword evidence="2" id="KW-0813">Transport</keyword>
<evidence type="ECO:0000256" key="3">
    <source>
        <dbReference type="ARBA" id="ARBA00022475"/>
    </source>
</evidence>
<comment type="caution">
    <text evidence="12">The sequence shown here is derived from an EMBL/GenBank/DDBJ whole genome shotgun (WGS) entry which is preliminary data.</text>
</comment>
<feature type="transmembrane region" description="Helical" evidence="10">
    <location>
        <begin position="28"/>
        <end position="48"/>
    </location>
</feature>
<feature type="transmembrane region" description="Helical" evidence="10">
    <location>
        <begin position="111"/>
        <end position="134"/>
    </location>
</feature>
<dbReference type="PANTHER" id="PTHR10110:SF86">
    <property type="entry name" value="SODIUM_HYDROGEN EXCHANGER 7"/>
    <property type="match status" value="1"/>
</dbReference>
<keyword evidence="3" id="KW-1003">Cell membrane</keyword>
<feature type="transmembrane region" description="Helical" evidence="10">
    <location>
        <begin position="385"/>
        <end position="405"/>
    </location>
</feature>
<feature type="transmembrane region" description="Helical" evidence="10">
    <location>
        <begin position="83"/>
        <end position="105"/>
    </location>
</feature>
<gene>
    <name evidence="12" type="ORF">MRSR164_02345</name>
</gene>
<evidence type="ECO:0000256" key="10">
    <source>
        <dbReference type="SAM" id="Phobius"/>
    </source>
</evidence>
<evidence type="ECO:0000256" key="2">
    <source>
        <dbReference type="ARBA" id="ARBA00022448"/>
    </source>
</evidence>
<evidence type="ECO:0000313" key="12">
    <source>
        <dbReference type="EMBL" id="MEE7455693.1"/>
    </source>
</evidence>
<accession>A0ABU7T577</accession>
<keyword evidence="6" id="KW-0915">Sodium</keyword>
<proteinExistence type="predicted"/>
<evidence type="ECO:0000313" key="13">
    <source>
        <dbReference type="Proteomes" id="UP001349262"/>
    </source>
</evidence>
<protein>
    <submittedName>
        <fullName evidence="12">Sodium:proton antiporter</fullName>
    </submittedName>
</protein>
<evidence type="ECO:0000256" key="6">
    <source>
        <dbReference type="ARBA" id="ARBA00023053"/>
    </source>
</evidence>
<sequence length="524" mass="54401">MFVFHWIVGVLIGAVLLAALARRLGAPYPAFLALGGVGLAFLPGVPNLSLDPELALALFLAPVLMDAGYDTSLRDLVRNWRPIAGLAIGAVAATTAAVAAVAIWLVPDMPLSAAIVLGAVVAPPDAVAALSVLSHVSLPHRLATILRGESLLNDAGSLLIYRLGVAAAVTGHFSVGEVAPAFLIGVVGSLVAGPLAAFVYLRILRRVEDAASAIVLQFSAAFGLWIAAEAVELSGVLTVVSFAIAVARRAPGQTPPRVRVISNAVWETAIFVLNVLAFVLIGNQIGPILERLTPEQELSYALVAGAVVATVVLVRIAWVLPASIIRHVGFSGAGPSGGDGPDRDLGLGAGAAVAWSGMRGLVTVAAALALPEGGPSGAGFPYRDLIVLTAFCVVIGTLVVQGLTLRPLLARLGLEDADPVGLEVGWARAEAYGAAVEALKADRSEAAEALREEFHSVLAQAEAHEKGLAPEGLPTDEPRRHAIRAARDRLLALRYEGRIGDDAYFVLEEELDWAELNATPRAEA</sequence>
<keyword evidence="9" id="KW-0739">Sodium transport</keyword>
<feature type="domain" description="Cation/H+ exchanger transmembrane" evidence="11">
    <location>
        <begin position="14"/>
        <end position="410"/>
    </location>
</feature>
<feature type="transmembrane region" description="Helical" evidence="10">
    <location>
        <begin position="233"/>
        <end position="251"/>
    </location>
</feature>
<keyword evidence="8 10" id="KW-0472">Membrane</keyword>
<reference evidence="12 13" key="1">
    <citation type="journal article" date="2012" name="Genet. Mol. Biol.">
        <title>Analysis of 16S rRNA and mxaF genes revealing insights into Methylobacterium niche-specific plant association.</title>
        <authorList>
            <person name="Dourado M.N."/>
            <person name="Andreote F.D."/>
            <person name="Dini-Andreote F."/>
            <person name="Conti R."/>
            <person name="Araujo J.M."/>
            <person name="Araujo W.L."/>
        </authorList>
    </citation>
    <scope>NUCLEOTIDE SEQUENCE [LARGE SCALE GENOMIC DNA]</scope>
    <source>
        <strain evidence="12 13">SR1.6/4</strain>
    </source>
</reference>
<evidence type="ECO:0000259" key="11">
    <source>
        <dbReference type="Pfam" id="PF00999"/>
    </source>
</evidence>
<keyword evidence="5 10" id="KW-1133">Transmembrane helix</keyword>
<feature type="transmembrane region" description="Helical" evidence="10">
    <location>
        <begin position="181"/>
        <end position="203"/>
    </location>
</feature>
<feature type="transmembrane region" description="Helical" evidence="10">
    <location>
        <begin position="298"/>
        <end position="324"/>
    </location>
</feature>
<dbReference type="PANTHER" id="PTHR10110">
    <property type="entry name" value="SODIUM/HYDROGEN EXCHANGER"/>
    <property type="match status" value="1"/>
</dbReference>
<keyword evidence="4 10" id="KW-0812">Transmembrane</keyword>
<feature type="transmembrane region" description="Helical" evidence="10">
    <location>
        <begin position="155"/>
        <end position="175"/>
    </location>
</feature>
<keyword evidence="7" id="KW-0406">Ion transport</keyword>
<comment type="subcellular location">
    <subcellularLocation>
        <location evidence="1">Cell membrane</location>
        <topology evidence="1">Multi-pass membrane protein</topology>
    </subcellularLocation>
</comment>
<dbReference type="Gene3D" id="6.10.140.1330">
    <property type="match status" value="1"/>
</dbReference>
<evidence type="ECO:0000256" key="9">
    <source>
        <dbReference type="ARBA" id="ARBA00023201"/>
    </source>
</evidence>
<evidence type="ECO:0000256" key="4">
    <source>
        <dbReference type="ARBA" id="ARBA00022692"/>
    </source>
</evidence>
<evidence type="ECO:0000256" key="5">
    <source>
        <dbReference type="ARBA" id="ARBA00022989"/>
    </source>
</evidence>
<feature type="transmembrane region" description="Helical" evidence="10">
    <location>
        <begin position="263"/>
        <end position="286"/>
    </location>
</feature>
<keyword evidence="13" id="KW-1185">Reference proteome</keyword>
<dbReference type="EMBL" id="MLBY01000002">
    <property type="protein sequence ID" value="MEE7455693.1"/>
    <property type="molecule type" value="Genomic_DNA"/>
</dbReference>
<evidence type="ECO:0000256" key="8">
    <source>
        <dbReference type="ARBA" id="ARBA00023136"/>
    </source>
</evidence>
<evidence type="ECO:0000256" key="1">
    <source>
        <dbReference type="ARBA" id="ARBA00004651"/>
    </source>
</evidence>
<dbReference type="Pfam" id="PF00999">
    <property type="entry name" value="Na_H_Exchanger"/>
    <property type="match status" value="1"/>
</dbReference>
<dbReference type="InterPro" id="IPR006153">
    <property type="entry name" value="Cation/H_exchanger_TM"/>
</dbReference>
<organism evidence="12 13">
    <name type="scientific">Methylobacterium radiotolerans</name>
    <dbReference type="NCBI Taxonomy" id="31998"/>
    <lineage>
        <taxon>Bacteria</taxon>
        <taxon>Pseudomonadati</taxon>
        <taxon>Pseudomonadota</taxon>
        <taxon>Alphaproteobacteria</taxon>
        <taxon>Hyphomicrobiales</taxon>
        <taxon>Methylobacteriaceae</taxon>
        <taxon>Methylobacterium</taxon>
    </lineage>
</organism>
<evidence type="ECO:0000256" key="7">
    <source>
        <dbReference type="ARBA" id="ARBA00023065"/>
    </source>
</evidence>
<dbReference type="Proteomes" id="UP001349262">
    <property type="component" value="Unassembled WGS sequence"/>
</dbReference>
<dbReference type="InterPro" id="IPR018422">
    <property type="entry name" value="Cation/H_exchanger_CPA1"/>
</dbReference>
<name>A0ABU7T577_9HYPH</name>